<name>A0A453FU27_AEGTS</name>
<feature type="domain" description="Reverse transcriptase zinc-binding" evidence="1">
    <location>
        <begin position="1"/>
        <end position="55"/>
    </location>
</feature>
<dbReference type="STRING" id="200361.A0A453FU27"/>
<sequence length="150" mass="17532">KVMIFGWLFYLDRLNTRQNLRKKTILDSDVCPRCNSSVEDRVHLFFSCPAARRIWQRLGLQPLAAPIDGLFSTTLPSALPDTVRPFMLLLILWKIWDARNKKVFQNLELDASQTLRAILDDLITWSHRLRTETLKGYAGLWRDFLSSRNL</sequence>
<protein>
    <recommendedName>
        <fullName evidence="1">Reverse transcriptase zinc-binding domain-containing protein</fullName>
    </recommendedName>
</protein>
<keyword evidence="3" id="KW-1185">Reference proteome</keyword>
<evidence type="ECO:0000313" key="2">
    <source>
        <dbReference type="EnsemblPlants" id="AET3Gv20779900.1"/>
    </source>
</evidence>
<evidence type="ECO:0000313" key="3">
    <source>
        <dbReference type="Proteomes" id="UP000015105"/>
    </source>
</evidence>
<reference evidence="3" key="1">
    <citation type="journal article" date="2014" name="Science">
        <title>Ancient hybridizations among the ancestral genomes of bread wheat.</title>
        <authorList>
            <consortium name="International Wheat Genome Sequencing Consortium,"/>
            <person name="Marcussen T."/>
            <person name="Sandve S.R."/>
            <person name="Heier L."/>
            <person name="Spannagl M."/>
            <person name="Pfeifer M."/>
            <person name="Jakobsen K.S."/>
            <person name="Wulff B.B."/>
            <person name="Steuernagel B."/>
            <person name="Mayer K.F."/>
            <person name="Olsen O.A."/>
        </authorList>
    </citation>
    <scope>NUCLEOTIDE SEQUENCE [LARGE SCALE GENOMIC DNA]</scope>
    <source>
        <strain evidence="3">cv. AL8/78</strain>
    </source>
</reference>
<dbReference type="InterPro" id="IPR026960">
    <property type="entry name" value="RVT-Znf"/>
</dbReference>
<organism evidence="2 3">
    <name type="scientific">Aegilops tauschii subsp. strangulata</name>
    <name type="common">Goatgrass</name>
    <dbReference type="NCBI Taxonomy" id="200361"/>
    <lineage>
        <taxon>Eukaryota</taxon>
        <taxon>Viridiplantae</taxon>
        <taxon>Streptophyta</taxon>
        <taxon>Embryophyta</taxon>
        <taxon>Tracheophyta</taxon>
        <taxon>Spermatophyta</taxon>
        <taxon>Magnoliopsida</taxon>
        <taxon>Liliopsida</taxon>
        <taxon>Poales</taxon>
        <taxon>Poaceae</taxon>
        <taxon>BOP clade</taxon>
        <taxon>Pooideae</taxon>
        <taxon>Triticodae</taxon>
        <taxon>Triticeae</taxon>
        <taxon>Triticinae</taxon>
        <taxon>Aegilops</taxon>
    </lineage>
</organism>
<evidence type="ECO:0000259" key="1">
    <source>
        <dbReference type="Pfam" id="PF13966"/>
    </source>
</evidence>
<reference evidence="2" key="5">
    <citation type="journal article" date="2021" name="G3 (Bethesda)">
        <title>Aegilops tauschii genome assembly Aet v5.0 features greater sequence contiguity and improved annotation.</title>
        <authorList>
            <person name="Wang L."/>
            <person name="Zhu T."/>
            <person name="Rodriguez J.C."/>
            <person name="Deal K.R."/>
            <person name="Dubcovsky J."/>
            <person name="McGuire P.E."/>
            <person name="Lux T."/>
            <person name="Spannagl M."/>
            <person name="Mayer K.F.X."/>
            <person name="Baldrich P."/>
            <person name="Meyers B.C."/>
            <person name="Huo N."/>
            <person name="Gu Y.Q."/>
            <person name="Zhou H."/>
            <person name="Devos K.M."/>
            <person name="Bennetzen J.L."/>
            <person name="Unver T."/>
            <person name="Budak H."/>
            <person name="Gulick P.J."/>
            <person name="Galiba G."/>
            <person name="Kalapos B."/>
            <person name="Nelson D.R."/>
            <person name="Li P."/>
            <person name="You F.M."/>
            <person name="Luo M.C."/>
            <person name="Dvorak J."/>
        </authorList>
    </citation>
    <scope>NUCLEOTIDE SEQUENCE [LARGE SCALE GENOMIC DNA]</scope>
    <source>
        <strain evidence="2">cv. AL8/78</strain>
    </source>
</reference>
<accession>A0A453FU27</accession>
<dbReference type="EnsemblPlants" id="AET3Gv20779900.1">
    <property type="protein sequence ID" value="AET3Gv20779900.1"/>
    <property type="gene ID" value="AET3Gv20779900"/>
</dbReference>
<proteinExistence type="predicted"/>
<reference evidence="2" key="4">
    <citation type="submission" date="2019-03" db="UniProtKB">
        <authorList>
            <consortium name="EnsemblPlants"/>
        </authorList>
    </citation>
    <scope>IDENTIFICATION</scope>
</reference>
<reference evidence="3" key="2">
    <citation type="journal article" date="2017" name="Nat. Plants">
        <title>The Aegilops tauschii genome reveals multiple impacts of transposons.</title>
        <authorList>
            <person name="Zhao G."/>
            <person name="Zou C."/>
            <person name="Li K."/>
            <person name="Wang K."/>
            <person name="Li T."/>
            <person name="Gao L."/>
            <person name="Zhang X."/>
            <person name="Wang H."/>
            <person name="Yang Z."/>
            <person name="Liu X."/>
            <person name="Jiang W."/>
            <person name="Mao L."/>
            <person name="Kong X."/>
            <person name="Jiao Y."/>
            <person name="Jia J."/>
        </authorList>
    </citation>
    <scope>NUCLEOTIDE SEQUENCE [LARGE SCALE GENOMIC DNA]</scope>
    <source>
        <strain evidence="3">cv. AL8/78</strain>
    </source>
</reference>
<dbReference type="Proteomes" id="UP000015105">
    <property type="component" value="Chromosome 3D"/>
</dbReference>
<reference evidence="2" key="3">
    <citation type="journal article" date="2017" name="Nature">
        <title>Genome sequence of the progenitor of the wheat D genome Aegilops tauschii.</title>
        <authorList>
            <person name="Luo M.C."/>
            <person name="Gu Y.Q."/>
            <person name="Puiu D."/>
            <person name="Wang H."/>
            <person name="Twardziok S.O."/>
            <person name="Deal K.R."/>
            <person name="Huo N."/>
            <person name="Zhu T."/>
            <person name="Wang L."/>
            <person name="Wang Y."/>
            <person name="McGuire P.E."/>
            <person name="Liu S."/>
            <person name="Long H."/>
            <person name="Ramasamy R.K."/>
            <person name="Rodriguez J.C."/>
            <person name="Van S.L."/>
            <person name="Yuan L."/>
            <person name="Wang Z."/>
            <person name="Xia Z."/>
            <person name="Xiao L."/>
            <person name="Anderson O.D."/>
            <person name="Ouyang S."/>
            <person name="Liang Y."/>
            <person name="Zimin A.V."/>
            <person name="Pertea G."/>
            <person name="Qi P."/>
            <person name="Bennetzen J.L."/>
            <person name="Dai X."/>
            <person name="Dawson M.W."/>
            <person name="Muller H.G."/>
            <person name="Kugler K."/>
            <person name="Rivarola-Duarte L."/>
            <person name="Spannagl M."/>
            <person name="Mayer K.F.X."/>
            <person name="Lu F.H."/>
            <person name="Bevan M.W."/>
            <person name="Leroy P."/>
            <person name="Li P."/>
            <person name="You F.M."/>
            <person name="Sun Q."/>
            <person name="Liu Z."/>
            <person name="Lyons E."/>
            <person name="Wicker T."/>
            <person name="Salzberg S.L."/>
            <person name="Devos K.M."/>
            <person name="Dvorak J."/>
        </authorList>
    </citation>
    <scope>NUCLEOTIDE SEQUENCE [LARGE SCALE GENOMIC DNA]</scope>
    <source>
        <strain evidence="2">cv. AL8/78</strain>
    </source>
</reference>
<dbReference type="Pfam" id="PF13966">
    <property type="entry name" value="zf-RVT"/>
    <property type="match status" value="1"/>
</dbReference>
<dbReference type="AlphaFoldDB" id="A0A453FU27"/>
<dbReference type="Gramene" id="AET3Gv20779900.1">
    <property type="protein sequence ID" value="AET3Gv20779900.1"/>
    <property type="gene ID" value="AET3Gv20779900"/>
</dbReference>